<dbReference type="CDD" id="cd06581">
    <property type="entry name" value="TM_PBP1_LivM_like"/>
    <property type="match status" value="1"/>
</dbReference>
<keyword evidence="3 7" id="KW-0812">Transmembrane</keyword>
<feature type="region of interest" description="Disordered" evidence="6">
    <location>
        <begin position="342"/>
        <end position="365"/>
    </location>
</feature>
<feature type="transmembrane region" description="Helical" evidence="7">
    <location>
        <begin position="68"/>
        <end position="88"/>
    </location>
</feature>
<comment type="caution">
    <text evidence="8">The sequence shown here is derived from an EMBL/GenBank/DDBJ whole genome shotgun (WGS) entry which is preliminary data.</text>
</comment>
<evidence type="ECO:0000256" key="4">
    <source>
        <dbReference type="ARBA" id="ARBA00022989"/>
    </source>
</evidence>
<dbReference type="PANTHER" id="PTHR30482:SF17">
    <property type="entry name" value="ABC TRANSPORTER ATP-BINDING PROTEIN"/>
    <property type="match status" value="1"/>
</dbReference>
<evidence type="ECO:0000313" key="9">
    <source>
        <dbReference type="Proteomes" id="UP001501161"/>
    </source>
</evidence>
<evidence type="ECO:0000256" key="1">
    <source>
        <dbReference type="ARBA" id="ARBA00004651"/>
    </source>
</evidence>
<evidence type="ECO:0000256" key="5">
    <source>
        <dbReference type="ARBA" id="ARBA00023136"/>
    </source>
</evidence>
<dbReference type="InterPro" id="IPR043428">
    <property type="entry name" value="LivM-like"/>
</dbReference>
<feature type="transmembrane region" description="Helical" evidence="7">
    <location>
        <begin position="223"/>
        <end position="243"/>
    </location>
</feature>
<dbReference type="EMBL" id="BAAAMQ010000014">
    <property type="protein sequence ID" value="GAA2111633.1"/>
    <property type="molecule type" value="Genomic_DNA"/>
</dbReference>
<dbReference type="PANTHER" id="PTHR30482">
    <property type="entry name" value="HIGH-AFFINITY BRANCHED-CHAIN AMINO ACID TRANSPORT SYSTEM PERMEASE"/>
    <property type="match status" value="1"/>
</dbReference>
<evidence type="ECO:0000256" key="2">
    <source>
        <dbReference type="ARBA" id="ARBA00022475"/>
    </source>
</evidence>
<dbReference type="Pfam" id="PF02653">
    <property type="entry name" value="BPD_transp_2"/>
    <property type="match status" value="1"/>
</dbReference>
<feature type="transmembrane region" description="Helical" evidence="7">
    <location>
        <begin position="255"/>
        <end position="282"/>
    </location>
</feature>
<evidence type="ECO:0000256" key="6">
    <source>
        <dbReference type="SAM" id="MobiDB-lite"/>
    </source>
</evidence>
<reference evidence="8 9" key="1">
    <citation type="journal article" date="2019" name="Int. J. Syst. Evol. Microbiol.">
        <title>The Global Catalogue of Microorganisms (GCM) 10K type strain sequencing project: providing services to taxonomists for standard genome sequencing and annotation.</title>
        <authorList>
            <consortium name="The Broad Institute Genomics Platform"/>
            <consortium name="The Broad Institute Genome Sequencing Center for Infectious Disease"/>
            <person name="Wu L."/>
            <person name="Ma J."/>
        </authorList>
    </citation>
    <scope>NUCLEOTIDE SEQUENCE [LARGE SCALE GENOMIC DNA]</scope>
    <source>
        <strain evidence="8 9">JCM 13813</strain>
    </source>
</reference>
<evidence type="ECO:0000313" key="8">
    <source>
        <dbReference type="EMBL" id="GAA2111633.1"/>
    </source>
</evidence>
<keyword evidence="5 7" id="KW-0472">Membrane</keyword>
<evidence type="ECO:0000256" key="7">
    <source>
        <dbReference type="SAM" id="Phobius"/>
    </source>
</evidence>
<name>A0ABN2XHU9_9ACTN</name>
<proteinExistence type="predicted"/>
<keyword evidence="4 7" id="KW-1133">Transmembrane helix</keyword>
<dbReference type="InterPro" id="IPR001851">
    <property type="entry name" value="ABC_transp_permease"/>
</dbReference>
<feature type="transmembrane region" description="Helical" evidence="7">
    <location>
        <begin position="6"/>
        <end position="29"/>
    </location>
</feature>
<feature type="transmembrane region" description="Helical" evidence="7">
    <location>
        <begin position="314"/>
        <end position="336"/>
    </location>
</feature>
<keyword evidence="9" id="KW-1185">Reference proteome</keyword>
<feature type="transmembrane region" description="Helical" evidence="7">
    <location>
        <begin position="95"/>
        <end position="116"/>
    </location>
</feature>
<sequence>MRISKIVPAGAGAAFVVLLAVLPLLSVSLPGILPGPTYTPGALQLLALCMVYASLALSYNLLLGTGGLLSFGHALYFGCGAYGLGILLERTDLSLWPAFGLTLLAAGVIAVVTGAVSLRVTGIPFAMVTLAFAQAGSVLVRRNPGGLTGGEEGLSLATEHVPDALVGVVHTRNLYWAALAVVVVAYLVVLWMDRSRVGHVAAAARENELRVRALGLQPYTAKLVVFVVGGLIASLSGVMYLLLQSGTVPRSVGADLTITVLVMVVLGGVGSRWGAIVGGVLYTLLNQRLTLLAGSDAVESLPAVLHVPLSEPMFILGALFVLVVLFVPGGIAGTAAKLTGRGGSRSGTTVLETADSERELEEARP</sequence>
<evidence type="ECO:0008006" key="10">
    <source>
        <dbReference type="Google" id="ProtNLM"/>
    </source>
</evidence>
<organism evidence="8 9">
    <name type="scientific">Nocardioides furvisabuli</name>
    <dbReference type="NCBI Taxonomy" id="375542"/>
    <lineage>
        <taxon>Bacteria</taxon>
        <taxon>Bacillati</taxon>
        <taxon>Actinomycetota</taxon>
        <taxon>Actinomycetes</taxon>
        <taxon>Propionibacteriales</taxon>
        <taxon>Nocardioidaceae</taxon>
        <taxon>Nocardioides</taxon>
    </lineage>
</organism>
<dbReference type="RefSeq" id="WP_231252574.1">
    <property type="nucleotide sequence ID" value="NZ_BAAAMQ010000014.1"/>
</dbReference>
<accession>A0ABN2XHU9</accession>
<feature type="transmembrane region" description="Helical" evidence="7">
    <location>
        <begin position="174"/>
        <end position="192"/>
    </location>
</feature>
<comment type="subcellular location">
    <subcellularLocation>
        <location evidence="1">Cell membrane</location>
        <topology evidence="1">Multi-pass membrane protein</topology>
    </subcellularLocation>
</comment>
<evidence type="ECO:0000256" key="3">
    <source>
        <dbReference type="ARBA" id="ARBA00022692"/>
    </source>
</evidence>
<gene>
    <name evidence="8" type="ORF">GCM10009726_27950</name>
</gene>
<dbReference type="Proteomes" id="UP001501161">
    <property type="component" value="Unassembled WGS sequence"/>
</dbReference>
<feature type="transmembrane region" description="Helical" evidence="7">
    <location>
        <begin position="41"/>
        <end position="62"/>
    </location>
</feature>
<feature type="compositionally biased region" description="Basic and acidic residues" evidence="6">
    <location>
        <begin position="355"/>
        <end position="365"/>
    </location>
</feature>
<protein>
    <recommendedName>
        <fullName evidence="10">Branched-chain amino acid ABC transporter permease</fullName>
    </recommendedName>
</protein>
<keyword evidence="2" id="KW-1003">Cell membrane</keyword>